<dbReference type="STRING" id="91360.SAMN05660330_01151"/>
<keyword evidence="1" id="KW-0812">Transmembrane</keyword>
<keyword evidence="1" id="KW-0472">Membrane</keyword>
<gene>
    <name evidence="2" type="ORF">SAMN05660330_01151</name>
</gene>
<dbReference type="RefSeq" id="WP_092220684.1">
    <property type="nucleotide sequence ID" value="NZ_FNJI01000006.1"/>
</dbReference>
<evidence type="ECO:0000256" key="1">
    <source>
        <dbReference type="SAM" id="Phobius"/>
    </source>
</evidence>
<evidence type="ECO:0000313" key="3">
    <source>
        <dbReference type="Proteomes" id="UP000199073"/>
    </source>
</evidence>
<dbReference type="Proteomes" id="UP000199073">
    <property type="component" value="Unassembled WGS sequence"/>
</dbReference>
<dbReference type="OrthoDB" id="5432286at2"/>
<dbReference type="AlphaFoldDB" id="A0A1H0MQY0"/>
<feature type="transmembrane region" description="Helical" evidence="1">
    <location>
        <begin position="20"/>
        <end position="41"/>
    </location>
</feature>
<keyword evidence="1" id="KW-1133">Transmembrane helix</keyword>
<keyword evidence="3" id="KW-1185">Reference proteome</keyword>
<organism evidence="2 3">
    <name type="scientific">Desulforhopalus singaporensis</name>
    <dbReference type="NCBI Taxonomy" id="91360"/>
    <lineage>
        <taxon>Bacteria</taxon>
        <taxon>Pseudomonadati</taxon>
        <taxon>Thermodesulfobacteriota</taxon>
        <taxon>Desulfobulbia</taxon>
        <taxon>Desulfobulbales</taxon>
        <taxon>Desulfocapsaceae</taxon>
        <taxon>Desulforhopalus</taxon>
    </lineage>
</organism>
<dbReference type="EMBL" id="FNJI01000006">
    <property type="protein sequence ID" value="SDO82849.1"/>
    <property type="molecule type" value="Genomic_DNA"/>
</dbReference>
<evidence type="ECO:0000313" key="2">
    <source>
        <dbReference type="EMBL" id="SDO82849.1"/>
    </source>
</evidence>
<reference evidence="2 3" key="1">
    <citation type="submission" date="2016-10" db="EMBL/GenBank/DDBJ databases">
        <authorList>
            <person name="de Groot N.N."/>
        </authorList>
    </citation>
    <scope>NUCLEOTIDE SEQUENCE [LARGE SCALE GENOMIC DNA]</scope>
    <source>
        <strain evidence="2 3">DSM 12130</strain>
    </source>
</reference>
<dbReference type="PROSITE" id="PS51257">
    <property type="entry name" value="PROKAR_LIPOPROTEIN"/>
    <property type="match status" value="1"/>
</dbReference>
<accession>A0A1H0MQY0</accession>
<proteinExistence type="predicted"/>
<feature type="transmembrane region" description="Helical" evidence="1">
    <location>
        <begin position="111"/>
        <end position="131"/>
    </location>
</feature>
<sequence>MLTGLQRFKPGGSRKSHLFLSSLLWTFIGCLLLTRGVLMFFRIESYGYQLASLSLVTGTVKSFTILDKVARKSVARILSLENGTCLGAVYSKKTWGLVLCMSVTGVVLRKSSLPIMLLCFIYLAVGWSLLLSSRVAWRAWKGAK</sequence>
<protein>
    <submittedName>
        <fullName evidence="2">Uncharacterized protein</fullName>
    </submittedName>
</protein>
<name>A0A1H0MQY0_9BACT</name>